<dbReference type="Pfam" id="PF01966">
    <property type="entry name" value="HD"/>
    <property type="match status" value="1"/>
</dbReference>
<dbReference type="Proteomes" id="UP001230035">
    <property type="component" value="Unassembled WGS sequence"/>
</dbReference>
<evidence type="ECO:0000313" key="11">
    <source>
        <dbReference type="Proteomes" id="UP001230035"/>
    </source>
</evidence>
<evidence type="ECO:0000256" key="5">
    <source>
        <dbReference type="ARBA" id="ARBA00022989"/>
    </source>
</evidence>
<evidence type="ECO:0000256" key="7">
    <source>
        <dbReference type="ARBA" id="ARBA00023136"/>
    </source>
</evidence>
<feature type="transmembrane region" description="Helical" evidence="8">
    <location>
        <begin position="274"/>
        <end position="294"/>
    </location>
</feature>
<dbReference type="CDD" id="cd00077">
    <property type="entry name" value="HDc"/>
    <property type="match status" value="1"/>
</dbReference>
<keyword evidence="5 8" id="KW-1133">Transmembrane helix</keyword>
<keyword evidence="4" id="KW-0547">Nucleotide-binding</keyword>
<dbReference type="InterPro" id="IPR043760">
    <property type="entry name" value="PycTM_dom"/>
</dbReference>
<reference evidence="10 11" key="1">
    <citation type="submission" date="2023-05" db="EMBL/GenBank/DDBJ databases">
        <title>Flavobacterium sedimenti sp. nov., isolated from the sediment.</title>
        <authorList>
            <person name="Wu N."/>
        </authorList>
    </citation>
    <scope>NUCLEOTIDE SEQUENCE [LARGE SCALE GENOMIC DNA]</scope>
    <source>
        <strain evidence="10 11">YZ-48</strain>
    </source>
</reference>
<keyword evidence="7 8" id="KW-0472">Membrane</keyword>
<evidence type="ECO:0000256" key="1">
    <source>
        <dbReference type="ARBA" id="ARBA00004236"/>
    </source>
</evidence>
<keyword evidence="11" id="KW-1185">Reference proteome</keyword>
<name>A0ABT6XTK6_9FLAO</name>
<feature type="transmembrane region" description="Helical" evidence="8">
    <location>
        <begin position="244"/>
        <end position="262"/>
    </location>
</feature>
<evidence type="ECO:0000259" key="9">
    <source>
        <dbReference type="SMART" id="SM00471"/>
    </source>
</evidence>
<dbReference type="SMART" id="SM00471">
    <property type="entry name" value="HDc"/>
    <property type="match status" value="1"/>
</dbReference>
<dbReference type="RefSeq" id="WP_283240099.1">
    <property type="nucleotide sequence ID" value="NZ_JASGBP010000012.1"/>
</dbReference>
<evidence type="ECO:0000256" key="2">
    <source>
        <dbReference type="ARBA" id="ARBA00022475"/>
    </source>
</evidence>
<keyword evidence="6" id="KW-0051">Antiviral defense</keyword>
<comment type="caution">
    <text evidence="10">The sequence shown here is derived from an EMBL/GenBank/DDBJ whole genome shotgun (WGS) entry which is preliminary data.</text>
</comment>
<feature type="domain" description="HD/PDEase" evidence="9">
    <location>
        <begin position="23"/>
        <end position="137"/>
    </location>
</feature>
<gene>
    <name evidence="10" type="ORF">QHT84_13490</name>
</gene>
<comment type="subcellular location">
    <subcellularLocation>
        <location evidence="1">Cell membrane</location>
    </subcellularLocation>
</comment>
<evidence type="ECO:0000256" key="3">
    <source>
        <dbReference type="ARBA" id="ARBA00022692"/>
    </source>
</evidence>
<accession>A0ABT6XTK6</accession>
<dbReference type="EMBL" id="JASGBP010000012">
    <property type="protein sequence ID" value="MDI9258433.1"/>
    <property type="molecule type" value="Genomic_DNA"/>
</dbReference>
<dbReference type="InterPro" id="IPR003607">
    <property type="entry name" value="HD/PDEase_dom"/>
</dbReference>
<dbReference type="InterPro" id="IPR006674">
    <property type="entry name" value="HD_domain"/>
</dbReference>
<protein>
    <submittedName>
        <fullName evidence="10">DUF5706 domain-containing protein</fullName>
    </submittedName>
</protein>
<dbReference type="Gene3D" id="1.10.3210.10">
    <property type="entry name" value="Hypothetical protein af1432"/>
    <property type="match status" value="1"/>
</dbReference>
<evidence type="ECO:0000256" key="8">
    <source>
        <dbReference type="SAM" id="Phobius"/>
    </source>
</evidence>
<dbReference type="Pfam" id="PF18967">
    <property type="entry name" value="PycTM"/>
    <property type="match status" value="1"/>
</dbReference>
<keyword evidence="3 8" id="KW-0812">Transmembrane</keyword>
<keyword evidence="2" id="KW-1003">Cell membrane</keyword>
<organism evidence="10 11">
    <name type="scientific">Flavobacterium sedimenticola</name>
    <dbReference type="NCBI Taxonomy" id="3043286"/>
    <lineage>
        <taxon>Bacteria</taxon>
        <taxon>Pseudomonadati</taxon>
        <taxon>Bacteroidota</taxon>
        <taxon>Flavobacteriia</taxon>
        <taxon>Flavobacteriales</taxon>
        <taxon>Flavobacteriaceae</taxon>
        <taxon>Flavobacterium</taxon>
    </lineage>
</organism>
<sequence>MTIIEQAEDFVYKLLKDKLSDSFLYHNFNHTLSVVNAVKTIATAQSVTEHEMELLLLAAWFHDTGYINGCEKHEAGSVVIAENFLKERNYNPEDIAVIRTLINATIKSHSPTTPLEKIIRDADYFHLAEKDYLSSAEFLKLELKCTLHTDFTDLEWAKENLNFLTNHHRFFSEYALLHWQPQKEKNIQKIQKRIYQLENNLMEPLTKPKKQKEKEERPDRSIDTMFKITLTNHIRLSEIADSKANILLSVNAIIISIALSTIVPKLDSPGNVHLIVPTFVMVLFSVISIIFAILSTKPKVTSGQFTRKDIEDKKVNLLFFGNFFKMPYEEYQWAVNEMLKDKEYLHNSMTKDLYYLGLVLERKYRLLRITYNIFMVGIIVSVIAFVIAFRQAPM</sequence>
<proteinExistence type="predicted"/>
<evidence type="ECO:0000313" key="10">
    <source>
        <dbReference type="EMBL" id="MDI9258433.1"/>
    </source>
</evidence>
<dbReference type="SUPFAM" id="SSF109604">
    <property type="entry name" value="HD-domain/PDEase-like"/>
    <property type="match status" value="1"/>
</dbReference>
<feature type="transmembrane region" description="Helical" evidence="8">
    <location>
        <begin position="369"/>
        <end position="389"/>
    </location>
</feature>
<evidence type="ECO:0000256" key="4">
    <source>
        <dbReference type="ARBA" id="ARBA00022741"/>
    </source>
</evidence>
<evidence type="ECO:0000256" key="6">
    <source>
        <dbReference type="ARBA" id="ARBA00023118"/>
    </source>
</evidence>